<evidence type="ECO:0000313" key="3">
    <source>
        <dbReference type="Proteomes" id="UP001226762"/>
    </source>
</evidence>
<dbReference type="GO" id="GO:0008168">
    <property type="term" value="F:methyltransferase activity"/>
    <property type="evidence" value="ECO:0007669"/>
    <property type="project" value="UniProtKB-KW"/>
</dbReference>
<keyword evidence="3" id="KW-1185">Reference proteome</keyword>
<dbReference type="Pfam" id="PF13649">
    <property type="entry name" value="Methyltransf_25"/>
    <property type="match status" value="1"/>
</dbReference>
<dbReference type="InterPro" id="IPR050508">
    <property type="entry name" value="Methyltransf_Superfamily"/>
</dbReference>
<proteinExistence type="predicted"/>
<accession>A0AAE3WFJ0</accession>
<protein>
    <submittedName>
        <fullName evidence="2">Methyltransferase domain-containing protein</fullName>
    </submittedName>
</protein>
<dbReference type="GO" id="GO:0032259">
    <property type="term" value="P:methylation"/>
    <property type="evidence" value="ECO:0007669"/>
    <property type="project" value="UniProtKB-KW"/>
</dbReference>
<keyword evidence="2" id="KW-0808">Transferase</keyword>
<dbReference type="Proteomes" id="UP001226762">
    <property type="component" value="Unassembled WGS sequence"/>
</dbReference>
<evidence type="ECO:0000313" key="2">
    <source>
        <dbReference type="EMBL" id="MDQ2090718.1"/>
    </source>
</evidence>
<dbReference type="PANTHER" id="PTHR42912:SF80">
    <property type="entry name" value="METHYLTRANSFERASE DOMAIN-CONTAINING PROTEIN"/>
    <property type="match status" value="1"/>
</dbReference>
<feature type="domain" description="Methyltransferase" evidence="1">
    <location>
        <begin position="60"/>
        <end position="150"/>
    </location>
</feature>
<gene>
    <name evidence="2" type="ORF">NO357_12480</name>
</gene>
<dbReference type="CDD" id="cd02440">
    <property type="entry name" value="AdoMet_MTases"/>
    <property type="match status" value="1"/>
</dbReference>
<dbReference type="AlphaFoldDB" id="A0AAE3WFJ0"/>
<reference evidence="2" key="2">
    <citation type="submission" date="2023-02" db="EMBL/GenBank/DDBJ databases">
        <title>'Rhodoalgimonas zhirmunskyi' gen. nov., isolated from a red alga.</title>
        <authorList>
            <person name="Nedashkovskaya O.I."/>
            <person name="Otstavnykh N.Y."/>
            <person name="Bystritskaya E.P."/>
            <person name="Balabanova L.A."/>
            <person name="Isaeva M.P."/>
        </authorList>
    </citation>
    <scope>NUCLEOTIDE SEQUENCE</scope>
    <source>
        <strain evidence="2">KCTC 52189</strain>
    </source>
</reference>
<name>A0AAE3WFJ0_9RHOB</name>
<dbReference type="EMBL" id="JANHAX010000003">
    <property type="protein sequence ID" value="MDQ2090718.1"/>
    <property type="molecule type" value="Genomic_DNA"/>
</dbReference>
<dbReference type="InterPro" id="IPR029063">
    <property type="entry name" value="SAM-dependent_MTases_sf"/>
</dbReference>
<evidence type="ECO:0000259" key="1">
    <source>
        <dbReference type="Pfam" id="PF13649"/>
    </source>
</evidence>
<dbReference type="InterPro" id="IPR041698">
    <property type="entry name" value="Methyltransf_25"/>
</dbReference>
<sequence length="209" mass="22317">MGDGNDDLDAVYALKTPDDNRRHYDDWAEAYDSEFVEIMDYRLPERVAEVFVAEGPDAPVLDVGAGTGLVGVTLGALGVGPVDGTDISPGMLEKAAKKDVYRRLFEGDLLDRLPVDDGAYASAVSAGTFTNGHVGPDGVDEVLRVVRKGGLIALSINGEHWETAGFAAKFAALEGQIDGFRLVPVRYYGDQATGAHAADTGWIAVFRKQ</sequence>
<dbReference type="Gene3D" id="3.40.50.150">
    <property type="entry name" value="Vaccinia Virus protein VP39"/>
    <property type="match status" value="1"/>
</dbReference>
<reference evidence="2" key="1">
    <citation type="submission" date="2022-07" db="EMBL/GenBank/DDBJ databases">
        <authorList>
            <person name="Otstavnykh N."/>
            <person name="Isaeva M."/>
            <person name="Bystritskaya E."/>
        </authorList>
    </citation>
    <scope>NUCLEOTIDE SEQUENCE</scope>
    <source>
        <strain evidence="2">KCTC 52189</strain>
    </source>
</reference>
<comment type="caution">
    <text evidence="2">The sequence shown here is derived from an EMBL/GenBank/DDBJ whole genome shotgun (WGS) entry which is preliminary data.</text>
</comment>
<organism evidence="2 3">
    <name type="scientific">Marimonas arenosa</name>
    <dbReference type="NCBI Taxonomy" id="1795305"/>
    <lineage>
        <taxon>Bacteria</taxon>
        <taxon>Pseudomonadati</taxon>
        <taxon>Pseudomonadota</taxon>
        <taxon>Alphaproteobacteria</taxon>
        <taxon>Rhodobacterales</taxon>
        <taxon>Paracoccaceae</taxon>
        <taxon>Marimonas</taxon>
    </lineage>
</organism>
<dbReference type="SUPFAM" id="SSF53335">
    <property type="entry name" value="S-adenosyl-L-methionine-dependent methyltransferases"/>
    <property type="match status" value="1"/>
</dbReference>
<dbReference type="PANTHER" id="PTHR42912">
    <property type="entry name" value="METHYLTRANSFERASE"/>
    <property type="match status" value="1"/>
</dbReference>
<keyword evidence="2" id="KW-0489">Methyltransferase</keyword>